<feature type="domain" description="HTH lysR-type" evidence="6">
    <location>
        <begin position="1"/>
        <end position="59"/>
    </location>
</feature>
<evidence type="ECO:0000313" key="8">
    <source>
        <dbReference type="Proteomes" id="UP000315112"/>
    </source>
</evidence>
<dbReference type="Proteomes" id="UP000315112">
    <property type="component" value="Unassembled WGS sequence"/>
</dbReference>
<evidence type="ECO:0000256" key="5">
    <source>
        <dbReference type="SAM" id="MobiDB-lite"/>
    </source>
</evidence>
<keyword evidence="2" id="KW-0805">Transcription regulation</keyword>
<name>A0A562PKG3_9BURK</name>
<evidence type="ECO:0000256" key="4">
    <source>
        <dbReference type="ARBA" id="ARBA00023163"/>
    </source>
</evidence>
<keyword evidence="4" id="KW-0804">Transcription</keyword>
<dbReference type="InterPro" id="IPR036388">
    <property type="entry name" value="WH-like_DNA-bd_sf"/>
</dbReference>
<dbReference type="PROSITE" id="PS50931">
    <property type="entry name" value="HTH_LYSR"/>
    <property type="match status" value="1"/>
</dbReference>
<dbReference type="CDD" id="cd08422">
    <property type="entry name" value="PBP2_CrgA_like"/>
    <property type="match status" value="1"/>
</dbReference>
<dbReference type="GO" id="GO:0006351">
    <property type="term" value="P:DNA-templated transcription"/>
    <property type="evidence" value="ECO:0007669"/>
    <property type="project" value="TreeGrafter"/>
</dbReference>
<dbReference type="FunFam" id="1.10.10.10:FF:000001">
    <property type="entry name" value="LysR family transcriptional regulator"/>
    <property type="match status" value="1"/>
</dbReference>
<dbReference type="Pfam" id="PF00126">
    <property type="entry name" value="HTH_1"/>
    <property type="match status" value="1"/>
</dbReference>
<evidence type="ECO:0000256" key="1">
    <source>
        <dbReference type="ARBA" id="ARBA00009437"/>
    </source>
</evidence>
<dbReference type="InterPro" id="IPR058163">
    <property type="entry name" value="LysR-type_TF_proteobact-type"/>
</dbReference>
<dbReference type="AlphaFoldDB" id="A0A562PKG3"/>
<sequence length="338" mass="35977">MDRLTGIAVFVAAVEEGSLAGAARRFGLSPAMAGKYVGAVEAEVNARLLQRTTRRLSLTDIGQVYYERCKRILEAWDEAQREAADAQGTARGVLRIAAPVTFGALHLGGVLAGYLDAHPHVRAEVTLSDRYVDLLETGVDVALRIGRLPDSGLIARRLAPCRMVLCAAPAYVARHGMPRRPEDLRDAPRLAFSEAVSPGDWTLCDAQGATHVIAGPSRLTANNTQLLLAAALAGAGIAYGPTFVFGESIARGSLVALLPEYRAPDLAIQAVFPSARHLPLKLRHLLGHLAAQWGDMPSWDRQLGDKAPDRVRHGGGGFERGQVADAGQHFQAGPGDPG</sequence>
<organism evidence="7 8">
    <name type="scientific">Pseudoduganella flava</name>
    <dbReference type="NCBI Taxonomy" id="871742"/>
    <lineage>
        <taxon>Bacteria</taxon>
        <taxon>Pseudomonadati</taxon>
        <taxon>Pseudomonadota</taxon>
        <taxon>Betaproteobacteria</taxon>
        <taxon>Burkholderiales</taxon>
        <taxon>Oxalobacteraceae</taxon>
        <taxon>Telluria group</taxon>
        <taxon>Pseudoduganella</taxon>
    </lineage>
</organism>
<dbReference type="RefSeq" id="WP_229418881.1">
    <property type="nucleotide sequence ID" value="NZ_CP046904.1"/>
</dbReference>
<dbReference type="PANTHER" id="PTHR30537:SF5">
    <property type="entry name" value="HTH-TYPE TRANSCRIPTIONAL ACTIVATOR TTDR-RELATED"/>
    <property type="match status" value="1"/>
</dbReference>
<comment type="similarity">
    <text evidence="1">Belongs to the LysR transcriptional regulatory family.</text>
</comment>
<feature type="compositionally biased region" description="Basic and acidic residues" evidence="5">
    <location>
        <begin position="302"/>
        <end position="312"/>
    </location>
</feature>
<proteinExistence type="inferred from homology"/>
<dbReference type="GO" id="GO:0043565">
    <property type="term" value="F:sequence-specific DNA binding"/>
    <property type="evidence" value="ECO:0007669"/>
    <property type="project" value="TreeGrafter"/>
</dbReference>
<dbReference type="PANTHER" id="PTHR30537">
    <property type="entry name" value="HTH-TYPE TRANSCRIPTIONAL REGULATOR"/>
    <property type="match status" value="1"/>
</dbReference>
<protein>
    <submittedName>
        <fullName evidence="7">Transcriptional regulator, LysR family</fullName>
    </submittedName>
</protein>
<gene>
    <name evidence="7" type="ORF">IP92_04099</name>
</gene>
<evidence type="ECO:0000256" key="2">
    <source>
        <dbReference type="ARBA" id="ARBA00023015"/>
    </source>
</evidence>
<reference evidence="7 8" key="1">
    <citation type="journal article" date="2015" name="Stand. Genomic Sci.">
        <title>Genomic Encyclopedia of Bacterial and Archaeal Type Strains, Phase III: the genomes of soil and plant-associated and newly described type strains.</title>
        <authorList>
            <person name="Whitman W.B."/>
            <person name="Woyke T."/>
            <person name="Klenk H.P."/>
            <person name="Zhou Y."/>
            <person name="Lilburn T.G."/>
            <person name="Beck B.J."/>
            <person name="De Vos P."/>
            <person name="Vandamme P."/>
            <person name="Eisen J.A."/>
            <person name="Garrity G."/>
            <person name="Hugenholtz P."/>
            <person name="Kyrpides N.C."/>
        </authorList>
    </citation>
    <scope>NUCLEOTIDE SEQUENCE [LARGE SCALE GENOMIC DNA]</scope>
    <source>
        <strain evidence="7 8">CGMCC 1.10685</strain>
    </source>
</reference>
<feature type="region of interest" description="Disordered" evidence="5">
    <location>
        <begin position="300"/>
        <end position="320"/>
    </location>
</feature>
<dbReference type="Pfam" id="PF03466">
    <property type="entry name" value="LysR_substrate"/>
    <property type="match status" value="1"/>
</dbReference>
<dbReference type="Gene3D" id="1.10.10.10">
    <property type="entry name" value="Winged helix-like DNA-binding domain superfamily/Winged helix DNA-binding domain"/>
    <property type="match status" value="1"/>
</dbReference>
<evidence type="ECO:0000256" key="3">
    <source>
        <dbReference type="ARBA" id="ARBA00023125"/>
    </source>
</evidence>
<dbReference type="EMBL" id="VLKW01000008">
    <property type="protein sequence ID" value="TWI44924.1"/>
    <property type="molecule type" value="Genomic_DNA"/>
</dbReference>
<dbReference type="InterPro" id="IPR005119">
    <property type="entry name" value="LysR_subst-bd"/>
</dbReference>
<dbReference type="InterPro" id="IPR036390">
    <property type="entry name" value="WH_DNA-bd_sf"/>
</dbReference>
<dbReference type="SUPFAM" id="SSF46785">
    <property type="entry name" value="Winged helix' DNA-binding domain"/>
    <property type="match status" value="1"/>
</dbReference>
<comment type="caution">
    <text evidence="7">The sequence shown here is derived from an EMBL/GenBank/DDBJ whole genome shotgun (WGS) entry which is preliminary data.</text>
</comment>
<evidence type="ECO:0000259" key="6">
    <source>
        <dbReference type="PROSITE" id="PS50931"/>
    </source>
</evidence>
<dbReference type="SUPFAM" id="SSF53850">
    <property type="entry name" value="Periplasmic binding protein-like II"/>
    <property type="match status" value="1"/>
</dbReference>
<evidence type="ECO:0000313" key="7">
    <source>
        <dbReference type="EMBL" id="TWI44924.1"/>
    </source>
</evidence>
<dbReference type="InterPro" id="IPR000847">
    <property type="entry name" value="LysR_HTH_N"/>
</dbReference>
<dbReference type="Gene3D" id="3.40.190.290">
    <property type="match status" value="1"/>
</dbReference>
<accession>A0A562PKG3</accession>
<keyword evidence="3" id="KW-0238">DNA-binding</keyword>
<dbReference type="GO" id="GO:0003700">
    <property type="term" value="F:DNA-binding transcription factor activity"/>
    <property type="evidence" value="ECO:0007669"/>
    <property type="project" value="InterPro"/>
</dbReference>